<feature type="compositionally biased region" description="Basic residues" evidence="1">
    <location>
        <begin position="7"/>
        <end position="16"/>
    </location>
</feature>
<reference evidence="2 3" key="1">
    <citation type="submission" date="2016-03" db="EMBL/GenBank/DDBJ databases">
        <authorList>
            <person name="Ploux O."/>
        </authorList>
    </citation>
    <scope>NUCLEOTIDE SEQUENCE [LARGE SCALE GENOMIC DNA]</scope>
    <source>
        <strain evidence="2 3">UAMH 11012</strain>
    </source>
</reference>
<dbReference type="PANTHER" id="PTHR35392:SF5">
    <property type="entry name" value="ZN(2)-C6 FUNGAL-TYPE DOMAIN-CONTAINING PROTEIN"/>
    <property type="match status" value="1"/>
</dbReference>
<gene>
    <name evidence="2" type="ORF">PAC_07980</name>
</gene>
<feature type="region of interest" description="Disordered" evidence="1">
    <location>
        <begin position="1"/>
        <end position="50"/>
    </location>
</feature>
<feature type="region of interest" description="Disordered" evidence="1">
    <location>
        <begin position="778"/>
        <end position="800"/>
    </location>
</feature>
<dbReference type="PANTHER" id="PTHR35392">
    <property type="entry name" value="ZN(II)2CYS6 TRANSCRIPTION FACTOR (EUROFUNG)-RELATED-RELATED"/>
    <property type="match status" value="1"/>
</dbReference>
<accession>A0A1L7WZ98</accession>
<dbReference type="EMBL" id="FJOG01000011">
    <property type="protein sequence ID" value="CZR58090.1"/>
    <property type="molecule type" value="Genomic_DNA"/>
</dbReference>
<feature type="compositionally biased region" description="Low complexity" evidence="1">
    <location>
        <begin position="346"/>
        <end position="359"/>
    </location>
</feature>
<sequence>MAERTSSRKSHGHSHSHQVPGQAQRRRKVQPQTSSQPYRLPVPPVQTQPRQTAVLNPSNHYQTSFPVSTSFMTMPQTTLPLPIPVSGPLPAYQTTTATEIDVLMQTAGDYDLSNSMTVNEDVDVSYIMSSHSDLSSTKIHQHSSPGSVTTGTLSFVTLGTEGTPSVVTEDGTGSGLGGYVMVSHRRTYSEKSDRTSDGGEGRLYSPPDEGEWVSGTGGEGWGGEVTQRQETFVVEEVGDEDVGSAMPHDPKLVLYSLGTNEPRTVENPYQYQDVQSTGYQNAGQYLDTNQYSYQSVNQIAYVQTTGPAKVSSDGPWSPVAPQVPVYDSGYVAFLPSPGPAGEQDSEASQSQGQSRASSATHSPQPGKSPVAKSSRSKKASGKGKEKDVSGWEHTVVSKGGLQFVSENVKEEVDMRSGIRKGKLDPETAEKARRIRRMKACWNCWIQKVPCSEEKTCERCTKLFSPVADQLCCRTGFKDYETTFFPEYLHLHFKKKKIEDLISEHTSGFSNTVLVVDVSTGGLFKPLTLSVNIFKPKDRELLRHASLVSQPGQDSQLVERYSAPVGILGMSQSEMKKLCTEHIDEMIANPRYAAQATVGDDTQLPCEILEIVRKYCSKKDLPLVQNALRLHTIHYFMSTLITFSEESAEKVSRSIRNYDALLEPYLSSRLLNRQIKYVMHKLHREITIEVLEGLERSLRARTKDSWGPSFCTILILCLCIEDLQIAADTMVVCDMLKKGTESKYTRDQSYQVCLALDEYPFMQCKRLFHDIYKSHKEQNGGAREGGFNPLRSVHEKTPTGLDSTTDAMVRSVYRVMHNSYDEMAELSKRVATIEFGYTVKPKDIKTNNKGRLASDFLRSFFPES</sequence>
<dbReference type="OrthoDB" id="4226666at2759"/>
<feature type="compositionally biased region" description="Basic and acidic residues" evidence="1">
    <location>
        <begin position="187"/>
        <end position="200"/>
    </location>
</feature>
<dbReference type="STRING" id="576137.A0A1L7WZ98"/>
<keyword evidence="3" id="KW-1185">Reference proteome</keyword>
<evidence type="ECO:0000313" key="2">
    <source>
        <dbReference type="EMBL" id="CZR58090.1"/>
    </source>
</evidence>
<protein>
    <submittedName>
        <fullName evidence="2">Uncharacterized protein</fullName>
    </submittedName>
</protein>
<dbReference type="InterPro" id="IPR052973">
    <property type="entry name" value="Fungal_sec-metab_reg_TF"/>
</dbReference>
<name>A0A1L7WZ98_9HELO</name>
<evidence type="ECO:0000256" key="1">
    <source>
        <dbReference type="SAM" id="MobiDB-lite"/>
    </source>
</evidence>
<feature type="region of interest" description="Disordered" evidence="1">
    <location>
        <begin position="334"/>
        <end position="391"/>
    </location>
</feature>
<evidence type="ECO:0000313" key="3">
    <source>
        <dbReference type="Proteomes" id="UP000184330"/>
    </source>
</evidence>
<dbReference type="AlphaFoldDB" id="A0A1L7WZ98"/>
<dbReference type="Proteomes" id="UP000184330">
    <property type="component" value="Unassembled WGS sequence"/>
</dbReference>
<feature type="region of interest" description="Disordered" evidence="1">
    <location>
        <begin position="187"/>
        <end position="223"/>
    </location>
</feature>
<organism evidence="2 3">
    <name type="scientific">Phialocephala subalpina</name>
    <dbReference type="NCBI Taxonomy" id="576137"/>
    <lineage>
        <taxon>Eukaryota</taxon>
        <taxon>Fungi</taxon>
        <taxon>Dikarya</taxon>
        <taxon>Ascomycota</taxon>
        <taxon>Pezizomycotina</taxon>
        <taxon>Leotiomycetes</taxon>
        <taxon>Helotiales</taxon>
        <taxon>Mollisiaceae</taxon>
        <taxon>Phialocephala</taxon>
        <taxon>Phialocephala fortinii species complex</taxon>
    </lineage>
</organism>
<proteinExistence type="predicted"/>